<evidence type="ECO:0000259" key="6">
    <source>
        <dbReference type="PROSITE" id="PS51686"/>
    </source>
</evidence>
<organism evidence="7 8">
    <name type="scientific">Aerophobetes bacterium</name>
    <dbReference type="NCBI Taxonomy" id="2030807"/>
    <lineage>
        <taxon>Bacteria</taxon>
        <taxon>Candidatus Aerophobota</taxon>
    </lineage>
</organism>
<evidence type="ECO:0000256" key="4">
    <source>
        <dbReference type="ARBA" id="ARBA00022884"/>
    </source>
</evidence>
<dbReference type="InterPro" id="IPR023267">
    <property type="entry name" value="RCMT"/>
</dbReference>
<name>A0A2A4X792_UNCAE</name>
<reference evidence="8" key="1">
    <citation type="submission" date="2017-08" db="EMBL/GenBank/DDBJ databases">
        <title>A dynamic microbial community with high functional redundancy inhabits the cold, oxic subseafloor aquifer.</title>
        <authorList>
            <person name="Tully B.J."/>
            <person name="Wheat C.G."/>
            <person name="Glazer B.T."/>
            <person name="Huber J.A."/>
        </authorList>
    </citation>
    <scope>NUCLEOTIDE SEQUENCE [LARGE SCALE GENOMIC DNA]</scope>
</reference>
<dbReference type="GO" id="GO:0003723">
    <property type="term" value="F:RNA binding"/>
    <property type="evidence" value="ECO:0007669"/>
    <property type="project" value="UniProtKB-UniRule"/>
</dbReference>
<dbReference type="GO" id="GO:0070475">
    <property type="term" value="P:rRNA base methylation"/>
    <property type="evidence" value="ECO:0007669"/>
    <property type="project" value="TreeGrafter"/>
</dbReference>
<evidence type="ECO:0000256" key="1">
    <source>
        <dbReference type="ARBA" id="ARBA00022603"/>
    </source>
</evidence>
<dbReference type="Gene3D" id="3.40.50.150">
    <property type="entry name" value="Vaccinia Virus protein VP39"/>
    <property type="match status" value="1"/>
</dbReference>
<feature type="binding site" evidence="5">
    <location>
        <position position="274"/>
    </location>
    <ligand>
        <name>S-adenosyl-L-methionine</name>
        <dbReference type="ChEBI" id="CHEBI:59789"/>
    </ligand>
</feature>
<evidence type="ECO:0000313" key="7">
    <source>
        <dbReference type="EMBL" id="PCI78374.1"/>
    </source>
</evidence>
<feature type="active site" description="Nucleophile" evidence="5">
    <location>
        <position position="327"/>
    </location>
</feature>
<dbReference type="PANTHER" id="PTHR22807:SF54">
    <property type="entry name" value="CHROMOSOME UNDETERMINED SCAFFOLD_82, WHOLE GENOME SHOTGUN SEQUENCE"/>
    <property type="match status" value="1"/>
</dbReference>
<keyword evidence="1 5" id="KW-0489">Methyltransferase</keyword>
<dbReference type="EMBL" id="NVUK01000006">
    <property type="protein sequence ID" value="PCI78374.1"/>
    <property type="molecule type" value="Genomic_DNA"/>
</dbReference>
<dbReference type="GO" id="GO:0000470">
    <property type="term" value="P:maturation of LSU-rRNA"/>
    <property type="evidence" value="ECO:0007669"/>
    <property type="project" value="TreeGrafter"/>
</dbReference>
<evidence type="ECO:0000256" key="5">
    <source>
        <dbReference type="PROSITE-ProRule" id="PRU01023"/>
    </source>
</evidence>
<dbReference type="Proteomes" id="UP000218775">
    <property type="component" value="Unassembled WGS sequence"/>
</dbReference>
<dbReference type="PRINTS" id="PR02008">
    <property type="entry name" value="RCMTFAMILY"/>
</dbReference>
<dbReference type="AlphaFoldDB" id="A0A2A4X792"/>
<dbReference type="InterPro" id="IPR001678">
    <property type="entry name" value="MeTrfase_RsmB-F_NOP2_dom"/>
</dbReference>
<feature type="domain" description="SAM-dependent MTase RsmB/NOP-type" evidence="6">
    <location>
        <begin position="118"/>
        <end position="373"/>
    </location>
</feature>
<evidence type="ECO:0000256" key="3">
    <source>
        <dbReference type="ARBA" id="ARBA00022691"/>
    </source>
</evidence>
<evidence type="ECO:0000313" key="8">
    <source>
        <dbReference type="Proteomes" id="UP000218775"/>
    </source>
</evidence>
<comment type="caution">
    <text evidence="7">The sequence shown here is derived from an EMBL/GenBank/DDBJ whole genome shotgun (WGS) entry which is preliminary data.</text>
</comment>
<gene>
    <name evidence="7" type="ORF">COB21_00640</name>
</gene>
<comment type="similarity">
    <text evidence="5">Belongs to the class I-like SAM-binding methyltransferase superfamily. RsmB/NOP family.</text>
</comment>
<dbReference type="GO" id="GO:0009383">
    <property type="term" value="F:rRNA (cytosine-C5-)-methyltransferase activity"/>
    <property type="evidence" value="ECO:0007669"/>
    <property type="project" value="TreeGrafter"/>
</dbReference>
<dbReference type="Pfam" id="PF01189">
    <property type="entry name" value="Methyltr_RsmB-F"/>
    <property type="match status" value="1"/>
</dbReference>
<dbReference type="PANTHER" id="PTHR22807">
    <property type="entry name" value="NOP2 YEAST -RELATED NOL1/NOP2/FMU SUN DOMAIN-CONTAINING"/>
    <property type="match status" value="1"/>
</dbReference>
<dbReference type="InterPro" id="IPR049560">
    <property type="entry name" value="MeTrfase_RsmB-F_NOP2_cat"/>
</dbReference>
<comment type="caution">
    <text evidence="5">Lacks conserved residue(s) required for the propagation of feature annotation.</text>
</comment>
<dbReference type="PROSITE" id="PS51686">
    <property type="entry name" value="SAM_MT_RSMB_NOP"/>
    <property type="match status" value="1"/>
</dbReference>
<feature type="binding site" evidence="5">
    <location>
        <position position="230"/>
    </location>
    <ligand>
        <name>S-adenosyl-L-methionine</name>
        <dbReference type="ChEBI" id="CHEBI:59789"/>
    </ligand>
</feature>
<dbReference type="SUPFAM" id="SSF53335">
    <property type="entry name" value="S-adenosyl-L-methionine-dependent methyltransferases"/>
    <property type="match status" value="1"/>
</dbReference>
<sequence length="373" mass="42941">MKRFIKHHILTILKSHEDSPSPMDSFLRRYFREHHAIGSHDRKNICETLYTMIKQKGLIDFFCPKPFSWENRLATTLKLNSIPSDLIRQTPPHVQVSFPKFLYDKLTQALDVNVGHEFCYISNGIAPVTVRINPDKTSRQQFLETYKEDGVMPTKMSKLGVIFPKKMNFFSWDTFKEGHFEIQDEGSQLIAELMDVKKGDHVLDYCAGAGGKTLAFAHKMEGKGQIYLHDIREYALDSAKLRLKRAGVQNIQLTSTKTLKKKRFEKKMDWILLDVPCSGSGTLRRNPEIKWKLCQNDIDNLIQSQRLIFGNALHFLHPNGKIVYATCSVFKEENDEQIAFFEKTHGLKLLQEPFRSLPTHGGMDGFFCAVLGR</sequence>
<protein>
    <submittedName>
        <fullName evidence="7">SAM-dependent methyltransferase</fullName>
    </submittedName>
</protein>
<evidence type="ECO:0000256" key="2">
    <source>
        <dbReference type="ARBA" id="ARBA00022679"/>
    </source>
</evidence>
<proteinExistence type="inferred from homology"/>
<dbReference type="Gene3D" id="3.30.70.1170">
    <property type="entry name" value="Sun protein, domain 3"/>
    <property type="match status" value="1"/>
</dbReference>
<dbReference type="InterPro" id="IPR029063">
    <property type="entry name" value="SAM-dependent_MTases_sf"/>
</dbReference>
<accession>A0A2A4X792</accession>
<keyword evidence="3 5" id="KW-0949">S-adenosyl-L-methionine</keyword>
<keyword evidence="2 5" id="KW-0808">Transferase</keyword>
<keyword evidence="4 5" id="KW-0694">RNA-binding</keyword>